<reference evidence="2 3" key="1">
    <citation type="journal article" date="2024" name="Nat. Commun.">
        <title>Phylogenomics reveals the evolutionary origins of lichenization in chlorophyte algae.</title>
        <authorList>
            <person name="Puginier C."/>
            <person name="Libourel C."/>
            <person name="Otte J."/>
            <person name="Skaloud P."/>
            <person name="Haon M."/>
            <person name="Grisel S."/>
            <person name="Petersen M."/>
            <person name="Berrin J.G."/>
            <person name="Delaux P.M."/>
            <person name="Dal Grande F."/>
            <person name="Keller J."/>
        </authorList>
    </citation>
    <scope>NUCLEOTIDE SEQUENCE [LARGE SCALE GENOMIC DNA]</scope>
    <source>
        <strain evidence="2 3">SAG 2043</strain>
    </source>
</reference>
<dbReference type="AlphaFoldDB" id="A0AAW1QGR4"/>
<comment type="caution">
    <text evidence="2">The sequence shown here is derived from an EMBL/GenBank/DDBJ whole genome shotgun (WGS) entry which is preliminary data.</text>
</comment>
<accession>A0AAW1QGR4</accession>
<evidence type="ECO:0000313" key="2">
    <source>
        <dbReference type="EMBL" id="KAK9820563.1"/>
    </source>
</evidence>
<feature type="compositionally biased region" description="Polar residues" evidence="1">
    <location>
        <begin position="297"/>
        <end position="306"/>
    </location>
</feature>
<evidence type="ECO:0000313" key="3">
    <source>
        <dbReference type="Proteomes" id="UP001489004"/>
    </source>
</evidence>
<gene>
    <name evidence="2" type="ORF">WJX72_011663</name>
</gene>
<keyword evidence="3" id="KW-1185">Reference proteome</keyword>
<sequence length="306" mass="32923">MHQPALETLSRAYLSHPQTADWRACYPLQGLGKYDPCAKPGVATRTRGLYLGIAFWPGGTVEDWKPYYDKELDEFGLNPCNDQNNFNNSGLSDRAYLAQQGVVFATYELKVDTLTSMRINETDLAAVFNSAPNTRPAVVSAVIFRSGFRSEARYVVSEDAATSHGIGYVQTLAVIASFKKGNLQYLQWNDQTCNSCGGQSDVRCMIAMTTGGDQHSCAVAASQCLMQGGTTDCSLTAYVGYSGDDKNGVPFVTGQQIARVNQYAVTGLYDNAKQQIKNVLASASTGLVGENAPVPGDSSSGDAARR</sequence>
<feature type="region of interest" description="Disordered" evidence="1">
    <location>
        <begin position="287"/>
        <end position="306"/>
    </location>
</feature>
<name>A0AAW1QGR4_9CHLO</name>
<proteinExistence type="predicted"/>
<protein>
    <submittedName>
        <fullName evidence="2">Uncharacterized protein</fullName>
    </submittedName>
</protein>
<organism evidence="2 3">
    <name type="scientific">[Myrmecia] bisecta</name>
    <dbReference type="NCBI Taxonomy" id="41462"/>
    <lineage>
        <taxon>Eukaryota</taxon>
        <taxon>Viridiplantae</taxon>
        <taxon>Chlorophyta</taxon>
        <taxon>core chlorophytes</taxon>
        <taxon>Trebouxiophyceae</taxon>
        <taxon>Trebouxiales</taxon>
        <taxon>Trebouxiaceae</taxon>
        <taxon>Myrmecia</taxon>
    </lineage>
</organism>
<dbReference type="Proteomes" id="UP001489004">
    <property type="component" value="Unassembled WGS sequence"/>
</dbReference>
<evidence type="ECO:0000256" key="1">
    <source>
        <dbReference type="SAM" id="MobiDB-lite"/>
    </source>
</evidence>
<dbReference type="EMBL" id="JALJOR010000003">
    <property type="protein sequence ID" value="KAK9820563.1"/>
    <property type="molecule type" value="Genomic_DNA"/>
</dbReference>